<reference evidence="2 3" key="1">
    <citation type="journal article" date="2020" name="Antonie Van Leeuwenhoek">
        <title>Rhodopirellula heiligendammensis sp. nov., Rhodopirellula pilleata sp. nov., and Rhodopirellula solitaria sp. nov. isolated from natural or artificial marine surfaces in Northern Germany and California, USA, and emended description of the genus Rhodopirellula.</title>
        <authorList>
            <person name="Kallscheuer N."/>
            <person name="Wiegand S."/>
            <person name="Jogler M."/>
            <person name="Boedeker C."/>
            <person name="Peeters S.H."/>
            <person name="Rast P."/>
            <person name="Heuer A."/>
            <person name="Jetten M.S.M."/>
            <person name="Rohde M."/>
            <person name="Jogler C."/>
        </authorList>
    </citation>
    <scope>NUCLEOTIDE SEQUENCE [LARGE SCALE GENOMIC DNA]</scope>
    <source>
        <strain evidence="2 3">Poly21</strain>
    </source>
</reference>
<organism evidence="2 3">
    <name type="scientific">Allorhodopirellula heiligendammensis</name>
    <dbReference type="NCBI Taxonomy" id="2714739"/>
    <lineage>
        <taxon>Bacteria</taxon>
        <taxon>Pseudomonadati</taxon>
        <taxon>Planctomycetota</taxon>
        <taxon>Planctomycetia</taxon>
        <taxon>Pirellulales</taxon>
        <taxon>Pirellulaceae</taxon>
        <taxon>Allorhodopirellula</taxon>
    </lineage>
</organism>
<feature type="region of interest" description="Disordered" evidence="1">
    <location>
        <begin position="14"/>
        <end position="33"/>
    </location>
</feature>
<gene>
    <name evidence="2" type="ORF">Poly21_19230</name>
</gene>
<name>A0A5C6C6X3_9BACT</name>
<evidence type="ECO:0000313" key="2">
    <source>
        <dbReference type="EMBL" id="TWU19747.1"/>
    </source>
</evidence>
<proteinExistence type="predicted"/>
<sequence length="152" mass="16866">MDKSTTVLVSLPTWFQGPESHPHPPLPTGNQSGALQRRNLARDIPVDVTPKVLPVPGEHSFVGDAILLKSYWSSTSRNLPLHYGACCRRMRRPLESCADSNQAAANPAFNVLSVTQNGIVTHLLRAIEPHRFHHLDRIAAVMSKTWTQTPYV</sequence>
<accession>A0A5C6C6X3</accession>
<comment type="caution">
    <text evidence="2">The sequence shown here is derived from an EMBL/GenBank/DDBJ whole genome shotgun (WGS) entry which is preliminary data.</text>
</comment>
<dbReference type="Proteomes" id="UP000319908">
    <property type="component" value="Unassembled WGS sequence"/>
</dbReference>
<dbReference type="EMBL" id="SJPU01000001">
    <property type="protein sequence ID" value="TWU19747.1"/>
    <property type="molecule type" value="Genomic_DNA"/>
</dbReference>
<protein>
    <submittedName>
        <fullName evidence="2">Uncharacterized protein</fullName>
    </submittedName>
</protein>
<evidence type="ECO:0000256" key="1">
    <source>
        <dbReference type="SAM" id="MobiDB-lite"/>
    </source>
</evidence>
<evidence type="ECO:0000313" key="3">
    <source>
        <dbReference type="Proteomes" id="UP000319908"/>
    </source>
</evidence>
<keyword evidence="3" id="KW-1185">Reference proteome</keyword>
<dbReference type="AlphaFoldDB" id="A0A5C6C6X3"/>